<dbReference type="EMBL" id="AK442033">
    <property type="protein sequence ID" value="BAN65827.1"/>
    <property type="molecule type" value="mRNA"/>
</dbReference>
<evidence type="ECO:0000313" key="5">
    <source>
        <dbReference type="Proteomes" id="UP000002173"/>
    </source>
</evidence>
<keyword evidence="2" id="KW-0732">Signal</keyword>
<gene>
    <name evidence="3 4" type="ORF">BBOV_IV010000</name>
</gene>
<feature type="chain" id="PRO_5010103441" evidence="2">
    <location>
        <begin position="27"/>
        <end position="249"/>
    </location>
</feature>
<keyword evidence="5" id="KW-1185">Reference proteome</keyword>
<organism evidence="4 5">
    <name type="scientific">Babesia bovis</name>
    <dbReference type="NCBI Taxonomy" id="5865"/>
    <lineage>
        <taxon>Eukaryota</taxon>
        <taxon>Sar</taxon>
        <taxon>Alveolata</taxon>
        <taxon>Apicomplexa</taxon>
        <taxon>Aconoidasida</taxon>
        <taxon>Piroplasmida</taxon>
        <taxon>Babesiidae</taxon>
        <taxon>Babesia</taxon>
    </lineage>
</organism>
<evidence type="ECO:0000256" key="1">
    <source>
        <dbReference type="SAM" id="MobiDB-lite"/>
    </source>
</evidence>
<accession>A7AS35</accession>
<dbReference type="VEuPathDB" id="PiroplasmaDB:BBOV_IV010000"/>
<evidence type="ECO:0000313" key="3">
    <source>
        <dbReference type="EMBL" id="BAN65827.1"/>
    </source>
</evidence>
<reference evidence="3" key="3">
    <citation type="journal article" date="2014" name="BMC Genomics">
        <title>The Babesia bovis gene and promoter model: an update from full-length EST analysis.</title>
        <authorList>
            <person name="Yamagishi J."/>
            <person name="Wakaguri H."/>
            <person name="Yokoyama N."/>
            <person name="Yamashita R."/>
            <person name="Suzuki Y."/>
            <person name="Xuan X."/>
            <person name="Igarashi I."/>
        </authorList>
    </citation>
    <scope>NUCLEOTIDE SEQUENCE</scope>
    <source>
        <strain evidence="3">Texas</strain>
    </source>
</reference>
<dbReference type="EMBL" id="AAXT01000002">
    <property type="protein sequence ID" value="EDO07354.1"/>
    <property type="molecule type" value="Genomic_DNA"/>
</dbReference>
<reference evidence="4" key="2">
    <citation type="submission" date="2007-08" db="EMBL/GenBank/DDBJ databases">
        <authorList>
            <person name="Nene V."/>
        </authorList>
    </citation>
    <scope>NUCLEOTIDE SEQUENCE</scope>
    <source>
        <strain evidence="4">T2Bo</strain>
    </source>
</reference>
<evidence type="ECO:0000313" key="4">
    <source>
        <dbReference type="EMBL" id="EDO07354.1"/>
    </source>
</evidence>
<name>A7AS35_BABBO</name>
<reference evidence="4 5" key="1">
    <citation type="journal article" date="2007" name="PLoS Pathog.">
        <title>Genome sequence of Babesia bovis and comparative analysis of apicomplexan hemoprotozoa.</title>
        <authorList>
            <person name="Brayton K.A."/>
            <person name="Lau A.O.T."/>
            <person name="Herndon D.R."/>
            <person name="Hannick L."/>
            <person name="Kappmeyer L.S."/>
            <person name="Berens S.J."/>
            <person name="Bidwell S.L."/>
            <person name="Brown W.C."/>
            <person name="Crabtree J."/>
            <person name="Fadrosh D."/>
            <person name="Feldblum T."/>
            <person name="Forberger H.A."/>
            <person name="Haas B.J."/>
            <person name="Howell J.M."/>
            <person name="Khouri H."/>
            <person name="Koo H."/>
            <person name="Mann D.J."/>
            <person name="Norimine J."/>
            <person name="Paulsen I.T."/>
            <person name="Radune D."/>
            <person name="Ren Q."/>
            <person name="Smith R.K. Jr."/>
            <person name="Suarez C.E."/>
            <person name="White O."/>
            <person name="Wortman J.R."/>
            <person name="Knowles D.P. Jr."/>
            <person name="McElwain T.F."/>
            <person name="Nene V.M."/>
        </authorList>
    </citation>
    <scope>NUCLEOTIDE SEQUENCE [LARGE SCALE GENOMIC DNA]</scope>
    <source>
        <strain evidence="4">T2Bo</strain>
    </source>
</reference>
<reference evidence="5" key="4">
    <citation type="journal article" date="2020" name="Data Brief">
        <title>Transcriptome dataset of Babesia bovis life stages within vertebrate and invertebrate hosts.</title>
        <authorList>
            <person name="Ueti M.W."/>
            <person name="Johnson W.C."/>
            <person name="Kappmeyer L.S."/>
            <person name="Herndon D.R."/>
            <person name="Mousel M.R."/>
            <person name="Reif K.E."/>
            <person name="Taus N.S."/>
            <person name="Ifeonu O.O."/>
            <person name="Silva J.C."/>
            <person name="Suarez C.E."/>
            <person name="Brayton K.A."/>
        </authorList>
    </citation>
    <scope>NUCLEOTIDE SEQUENCE [LARGE SCALE GENOMIC DNA]</scope>
</reference>
<evidence type="ECO:0000256" key="2">
    <source>
        <dbReference type="SAM" id="SignalP"/>
    </source>
</evidence>
<dbReference type="KEGG" id="bbo:BBOV_IV010000"/>
<proteinExistence type="evidence at transcript level"/>
<feature type="region of interest" description="Disordered" evidence="1">
    <location>
        <begin position="134"/>
        <end position="160"/>
    </location>
</feature>
<dbReference type="Proteomes" id="UP000002173">
    <property type="component" value="Unassembled WGS sequence"/>
</dbReference>
<dbReference type="AlphaFoldDB" id="A7AS35"/>
<reference evidence="5" key="5">
    <citation type="journal article" date="2021" name="Int. J. Parasitol.">
        <title>Comparative analysis of gene expression between Babesia bovis blood stages and kinetes allowed by improved genome annotation.</title>
        <authorList>
            <person name="Ueti M.W."/>
            <person name="Johnson W.C."/>
            <person name="Kappmeyer L.S."/>
            <person name="Herndon D.R."/>
            <person name="Mousel M.R."/>
            <person name="Reif K.E."/>
            <person name="Taus N.S."/>
            <person name="Ifeonu O.O."/>
            <person name="Silva J.C."/>
            <person name="Suarez C.E."/>
            <person name="Brayton K.A."/>
        </authorList>
    </citation>
    <scope>NUCLEOTIDE SEQUENCE [LARGE SCALE GENOMIC DNA]</scope>
</reference>
<sequence length="249" mass="26896">MAFKFSVKSALAAVLCALFSLKIVKAINVNIVLDGAVYERSVTGDLCSVIAAADSAIVKSTLPFSSIDVIPEHWVLYINGVSLPVTQCEANDALLQPLGLKDNDFIYLFRSEYAYQDPIYAAEYVKTFSKSFGDRIKPPKKSAEATKKLSKKRAESKKSKNVSDDSKELVALISVLAKTFLSNTLSSAFAMDKPSSSTAVKSSEVTTPEIADKPEGWNVDMLADIVSSLSTVQATPAQSDVKPIVKDDL</sequence>
<dbReference type="RefSeq" id="XP_001610922.1">
    <property type="nucleotide sequence ID" value="XM_001610872.1"/>
</dbReference>
<feature type="signal peptide" evidence="2">
    <location>
        <begin position="1"/>
        <end position="26"/>
    </location>
</feature>
<protein>
    <submittedName>
        <fullName evidence="4">Membrane protein, putative</fullName>
    </submittedName>
</protein>
<dbReference type="GeneID" id="5479156"/>